<dbReference type="Proteomes" id="UP001162992">
    <property type="component" value="Chromosome 10"/>
</dbReference>
<organism evidence="1 2">
    <name type="scientific">Diphasiastrum complanatum</name>
    <name type="common">Issler's clubmoss</name>
    <name type="synonym">Lycopodium complanatum</name>
    <dbReference type="NCBI Taxonomy" id="34168"/>
    <lineage>
        <taxon>Eukaryota</taxon>
        <taxon>Viridiplantae</taxon>
        <taxon>Streptophyta</taxon>
        <taxon>Embryophyta</taxon>
        <taxon>Tracheophyta</taxon>
        <taxon>Lycopodiopsida</taxon>
        <taxon>Lycopodiales</taxon>
        <taxon>Lycopodiaceae</taxon>
        <taxon>Lycopodioideae</taxon>
        <taxon>Diphasiastrum</taxon>
    </lineage>
</organism>
<comment type="caution">
    <text evidence="1">The sequence shown here is derived from an EMBL/GenBank/DDBJ whole genome shotgun (WGS) entry which is preliminary data.</text>
</comment>
<sequence length="265" mass="29058">MALRAASLFQDHAHHPPRLVRLTHLPRPSPSIWNNGFHLAEASSSSFSSSNLVFGVNNAASLIFFITHSSSSLPGLKLRHWKPCTVGCCKPSDGSFGTSDQKSFGTGERTLKADLQAAIQSEDYGKAATLRDQLRVLQEDDRAAVLSANDRFYRAFEKADMSLMQKIWAKGENVHCIHPGAGCISGYELVIASWEVMLGADPSLQLRIDLRNVEVHVSGDLGFVTCLEVVRTSGRSWGKQVATNIFEKQNGTWVICMHHASHIGS</sequence>
<evidence type="ECO:0000313" key="2">
    <source>
        <dbReference type="Proteomes" id="UP001162992"/>
    </source>
</evidence>
<evidence type="ECO:0000313" key="1">
    <source>
        <dbReference type="EMBL" id="KAJ7542023.1"/>
    </source>
</evidence>
<reference evidence="2" key="1">
    <citation type="journal article" date="2024" name="Proc. Natl. Acad. Sci. U.S.A.">
        <title>Extraordinary preservation of gene collinearity over three hundred million years revealed in homosporous lycophytes.</title>
        <authorList>
            <person name="Li C."/>
            <person name="Wickell D."/>
            <person name="Kuo L.Y."/>
            <person name="Chen X."/>
            <person name="Nie B."/>
            <person name="Liao X."/>
            <person name="Peng D."/>
            <person name="Ji J."/>
            <person name="Jenkins J."/>
            <person name="Williams M."/>
            <person name="Shu S."/>
            <person name="Plott C."/>
            <person name="Barry K."/>
            <person name="Rajasekar S."/>
            <person name="Grimwood J."/>
            <person name="Han X."/>
            <person name="Sun S."/>
            <person name="Hou Z."/>
            <person name="He W."/>
            <person name="Dai G."/>
            <person name="Sun C."/>
            <person name="Schmutz J."/>
            <person name="Leebens-Mack J.H."/>
            <person name="Li F.W."/>
            <person name="Wang L."/>
        </authorList>
    </citation>
    <scope>NUCLEOTIDE SEQUENCE [LARGE SCALE GENOMIC DNA]</scope>
    <source>
        <strain evidence="2">cv. PW_Plant_1</strain>
    </source>
</reference>
<dbReference type="EMBL" id="CM055101">
    <property type="protein sequence ID" value="KAJ7542023.1"/>
    <property type="molecule type" value="Genomic_DNA"/>
</dbReference>
<protein>
    <submittedName>
        <fullName evidence="1">Uncharacterized protein</fullName>
    </submittedName>
</protein>
<name>A0ACC2CJ20_DIPCM</name>
<gene>
    <name evidence="1" type="ORF">O6H91_10G086200</name>
</gene>
<keyword evidence="2" id="KW-1185">Reference proteome</keyword>
<proteinExistence type="predicted"/>
<accession>A0ACC2CJ20</accession>